<gene>
    <name evidence="2" type="ORF">FHR99_001125</name>
</gene>
<keyword evidence="1" id="KW-0472">Membrane</keyword>
<evidence type="ECO:0000313" key="2">
    <source>
        <dbReference type="EMBL" id="MBB3046889.1"/>
    </source>
</evidence>
<protein>
    <submittedName>
        <fullName evidence="2">Uncharacterized protein</fullName>
    </submittedName>
</protein>
<dbReference type="AlphaFoldDB" id="A0A7W4W4S6"/>
<feature type="transmembrane region" description="Helical" evidence="1">
    <location>
        <begin position="276"/>
        <end position="293"/>
    </location>
</feature>
<keyword evidence="1" id="KW-0812">Transmembrane</keyword>
<reference evidence="2 3" key="1">
    <citation type="submission" date="2020-08" db="EMBL/GenBank/DDBJ databases">
        <title>Genomic Encyclopedia of Type Strains, Phase III (KMG-III): the genomes of soil and plant-associated and newly described type strains.</title>
        <authorList>
            <person name="Whitman W."/>
        </authorList>
    </citation>
    <scope>NUCLEOTIDE SEQUENCE [LARGE SCALE GENOMIC DNA]</scope>
    <source>
        <strain evidence="2 3">CECT 8654</strain>
    </source>
</reference>
<keyword evidence="3" id="KW-1185">Reference proteome</keyword>
<feature type="transmembrane region" description="Helical" evidence="1">
    <location>
        <begin position="234"/>
        <end position="256"/>
    </location>
</feature>
<evidence type="ECO:0000313" key="3">
    <source>
        <dbReference type="Proteomes" id="UP000537130"/>
    </source>
</evidence>
<keyword evidence="1" id="KW-1133">Transmembrane helix</keyword>
<feature type="transmembrane region" description="Helical" evidence="1">
    <location>
        <begin position="6"/>
        <end position="26"/>
    </location>
</feature>
<accession>A0A7W4W4S6</accession>
<dbReference type="Proteomes" id="UP000537130">
    <property type="component" value="Unassembled WGS sequence"/>
</dbReference>
<proteinExistence type="predicted"/>
<feature type="transmembrane region" description="Helical" evidence="1">
    <location>
        <begin position="352"/>
        <end position="375"/>
    </location>
</feature>
<feature type="transmembrane region" description="Helical" evidence="1">
    <location>
        <begin position="313"/>
        <end position="332"/>
    </location>
</feature>
<sequence>MTETGVVLPWWLLSLFAGVLLTVGVWRQESLRRWCAQRLSGAAEQLHRWCNRLELHLARLHIRTDDAFASFATYLAAMRYQMAVIDFNRLLTTRWQRTENLCTDSDGLIAQAAQELENAKLERPDAPEWVVAADAIGKLPAGNSQPATSKILEAMLSAANTQHEEALREFRWAAAVRARALLASAAYWRKLNARLEAIEAYWCDIRNSSQHLAKAGAYAEQSERESRRRRLVRGVGNGLVATALLAVSAWVTVFLLGHFRESLSAAGSQWPGAWSALYLIGLLLLGSLVICALRCSDVFPGVAELPARWRRSLVALGLALLVATSMSSMELVAADLFTVQVAAGWSEGSARWLSGLLYLMPLLLASQLCLLAHWLRSTKPLSLLALESVIRMLTLLLKGVEWLARAAYRVVALKGQMTLPAGAEPIKLVADNSGKRANS</sequence>
<organism evidence="2 3">
    <name type="scientific">Litorivivens lipolytica</name>
    <dbReference type="NCBI Taxonomy" id="1524264"/>
    <lineage>
        <taxon>Bacteria</taxon>
        <taxon>Pseudomonadati</taxon>
        <taxon>Pseudomonadota</taxon>
        <taxon>Gammaproteobacteria</taxon>
        <taxon>Litorivivens</taxon>
    </lineage>
</organism>
<dbReference type="RefSeq" id="WP_183409546.1">
    <property type="nucleotide sequence ID" value="NZ_JACHWY010000001.1"/>
</dbReference>
<evidence type="ECO:0000256" key="1">
    <source>
        <dbReference type="SAM" id="Phobius"/>
    </source>
</evidence>
<name>A0A7W4W4S6_9GAMM</name>
<dbReference type="EMBL" id="JACHWY010000001">
    <property type="protein sequence ID" value="MBB3046889.1"/>
    <property type="molecule type" value="Genomic_DNA"/>
</dbReference>
<comment type="caution">
    <text evidence="2">The sequence shown here is derived from an EMBL/GenBank/DDBJ whole genome shotgun (WGS) entry which is preliminary data.</text>
</comment>